<feature type="region of interest" description="Disordered" evidence="1">
    <location>
        <begin position="540"/>
        <end position="560"/>
    </location>
</feature>
<reference evidence="2 3" key="1">
    <citation type="submission" date="2014-11" db="EMBL/GenBank/DDBJ databases">
        <title>Comparative genomic analysis of Cryptosporidium hominis reveals occurrence of genetic recombination in virulent subtypes.</title>
        <authorList>
            <person name="Guo Y."/>
            <person name="Tang K."/>
            <person name="Frace M."/>
            <person name="Li N."/>
            <person name="Roellig D.M."/>
            <person name="Sammons S."/>
            <person name="Knipe K."/>
            <person name="Rowe L."/>
            <person name="Feng Y."/>
            <person name="Xiao L."/>
        </authorList>
    </citation>
    <scope>NUCLEOTIDE SEQUENCE [LARGE SCALE GENOMIC DNA]</scope>
    <source>
        <strain evidence="2">30976</strain>
    </source>
</reference>
<accession>A0ABX5BEZ9</accession>
<keyword evidence="3" id="KW-1185">Reference proteome</keyword>
<comment type="caution">
    <text evidence="2">The sequence shown here is derived from an EMBL/GenBank/DDBJ whole genome shotgun (WGS) entry which is preliminary data.</text>
</comment>
<gene>
    <name evidence="2" type="ORF">GY17_00001803</name>
</gene>
<feature type="region of interest" description="Disordered" evidence="1">
    <location>
        <begin position="471"/>
        <end position="490"/>
    </location>
</feature>
<evidence type="ECO:0000256" key="1">
    <source>
        <dbReference type="SAM" id="MobiDB-lite"/>
    </source>
</evidence>
<dbReference type="Gene3D" id="3.30.50.10">
    <property type="entry name" value="Erythroid Transcription Factor GATA-1, subunit A"/>
    <property type="match status" value="1"/>
</dbReference>
<evidence type="ECO:0000313" key="2">
    <source>
        <dbReference type="EMBL" id="PPS96301.1"/>
    </source>
</evidence>
<dbReference type="InterPro" id="IPR013088">
    <property type="entry name" value="Znf_NHR/GATA"/>
</dbReference>
<evidence type="ECO:0000313" key="3">
    <source>
        <dbReference type="Proteomes" id="UP001429100"/>
    </source>
</evidence>
<sequence>MSFSTNLISKEPIPEMSNVKASDLAQDPMLIYSTTGKLASQNVPDSPPTMFISANSSPGCNIVNERDDAYSNLSNFYSIFSRITEMKNKEMASNSYFPNGGSTSNNTGLGAGFSSCSPATGAQLLPPSLVNNSQSNNSNSFNSLSVDEGSLKSKVDSSNSLFPYPGSQIEWNNTMNAYYQQLALYNQMAMAMYSPILAGGYGIAGTTTGCFNPLLRQMYLGWQGNNSALTGQGSRPGSGTGIGIGIGIGTGIGTGTGTGSGTGTGTLTGSGTGTGSTLMPFNLFELQNGGSQAPNMVSLASLSQIPCNGGALGANLTPTANIIGGSESRLNIPSVNLTGGVSSSSISVNSSPIHSSQTIPSILSPISKSQSSNSRKSLNNFDGGFEISNTLGDWVSKIGLRQESRKAEKSRKSIKSNIGGRRKIDKSSAICIVCGTTQTSQWRFLNLGELYSSNKDEHSISLKQESNHAFNAQSDQISSTPGTSPSSNIQPTTYVEKQICCNACYMKYDRNRPRYRNGKKVPPPLPPYLYSQNQCITASKPKVADNHSKYKQEASYTQSE</sequence>
<protein>
    <submittedName>
        <fullName evidence="2">Uncharacterized protein with NHR/GATA-type Zinc finger</fullName>
    </submittedName>
</protein>
<feature type="compositionally biased region" description="Basic and acidic residues" evidence="1">
    <location>
        <begin position="542"/>
        <end position="552"/>
    </location>
</feature>
<dbReference type="Proteomes" id="UP001429100">
    <property type="component" value="Unassembled WGS sequence"/>
</dbReference>
<reference evidence="2 3" key="2">
    <citation type="submission" date="2017-10" db="EMBL/GenBank/DDBJ databases">
        <title>Consistent, comparative and evidence-based genome annotation and re-annotation for the closely-related species, Cryptosporidium parvum, C. hominis and C. tyzzeri.</title>
        <authorList>
            <person name="Baptista R.P."/>
            <person name="Li Y."/>
            <person name="Sateriale A."/>
            <person name="Striepen B."/>
            <person name="Kissinger J.C."/>
        </authorList>
    </citation>
    <scope>NUCLEOTIDE SEQUENCE [LARGE SCALE GENOMIC DNA]</scope>
    <source>
        <strain evidence="2">30976</strain>
    </source>
</reference>
<name>A0ABX5BEZ9_CRYHO</name>
<organism evidence="2 3">
    <name type="scientific">Cryptosporidium hominis</name>
    <dbReference type="NCBI Taxonomy" id="237895"/>
    <lineage>
        <taxon>Eukaryota</taxon>
        <taxon>Sar</taxon>
        <taxon>Alveolata</taxon>
        <taxon>Apicomplexa</taxon>
        <taxon>Conoidasida</taxon>
        <taxon>Coccidia</taxon>
        <taxon>Eucoccidiorida</taxon>
        <taxon>Eimeriorina</taxon>
        <taxon>Cryptosporidiidae</taxon>
        <taxon>Cryptosporidium</taxon>
    </lineage>
</organism>
<dbReference type="EMBL" id="JTAI01000020">
    <property type="protein sequence ID" value="PPS96301.1"/>
    <property type="molecule type" value="Genomic_DNA"/>
</dbReference>
<proteinExistence type="predicted"/>